<comment type="caution">
    <text evidence="1">The sequence shown here is derived from an EMBL/GenBank/DDBJ whole genome shotgun (WGS) entry which is preliminary data.</text>
</comment>
<dbReference type="Proteomes" id="UP000789739">
    <property type="component" value="Unassembled WGS sequence"/>
</dbReference>
<proteinExistence type="predicted"/>
<accession>A0A9N9DRH5</accession>
<gene>
    <name evidence="1" type="ORF">PBRASI_LOCUS10138</name>
</gene>
<dbReference type="EMBL" id="CAJVPI010002711">
    <property type="protein sequence ID" value="CAG8648227.1"/>
    <property type="molecule type" value="Genomic_DNA"/>
</dbReference>
<protein>
    <submittedName>
        <fullName evidence="1">9302_t:CDS:1</fullName>
    </submittedName>
</protein>
<dbReference type="OrthoDB" id="2369467at2759"/>
<dbReference type="AlphaFoldDB" id="A0A9N9DRH5"/>
<evidence type="ECO:0000313" key="2">
    <source>
        <dbReference type="Proteomes" id="UP000789739"/>
    </source>
</evidence>
<name>A0A9N9DRH5_9GLOM</name>
<sequence>MTHDNISLGNEVIEYSTFMRMKNALLRDDSKHAMKLFRSDFLANINHVSVADNQKYLALFLTAEGVLVPGKNLSTFKISLPLVRWLVLQQVIPKVFPSSPKVEREHKIGMHAFIQEGICEFRRNNGHNQHKYSDIVIDSPGYPTVILELLATAKQNELDEHFSRVLIYANELSAEEAWIVHFTCEDDVTENPYWSGDSELKKGLRVVHFWHDINFTKIGVVACWWDANGNAKHITDVEEFMVRSI</sequence>
<reference evidence="1" key="1">
    <citation type="submission" date="2021-06" db="EMBL/GenBank/DDBJ databases">
        <authorList>
            <person name="Kallberg Y."/>
            <person name="Tangrot J."/>
            <person name="Rosling A."/>
        </authorList>
    </citation>
    <scope>NUCLEOTIDE SEQUENCE</scope>
    <source>
        <strain evidence="1">BR232B</strain>
    </source>
</reference>
<evidence type="ECO:0000313" key="1">
    <source>
        <dbReference type="EMBL" id="CAG8648227.1"/>
    </source>
</evidence>
<organism evidence="1 2">
    <name type="scientific">Paraglomus brasilianum</name>
    <dbReference type="NCBI Taxonomy" id="144538"/>
    <lineage>
        <taxon>Eukaryota</taxon>
        <taxon>Fungi</taxon>
        <taxon>Fungi incertae sedis</taxon>
        <taxon>Mucoromycota</taxon>
        <taxon>Glomeromycotina</taxon>
        <taxon>Glomeromycetes</taxon>
        <taxon>Paraglomerales</taxon>
        <taxon>Paraglomeraceae</taxon>
        <taxon>Paraglomus</taxon>
    </lineage>
</organism>
<keyword evidence="2" id="KW-1185">Reference proteome</keyword>